<evidence type="ECO:0000259" key="4">
    <source>
        <dbReference type="Pfam" id="PF02902"/>
    </source>
</evidence>
<evidence type="ECO:0000256" key="3">
    <source>
        <dbReference type="ARBA" id="ARBA00022801"/>
    </source>
</evidence>
<evidence type="ECO:0000256" key="1">
    <source>
        <dbReference type="ARBA" id="ARBA00005234"/>
    </source>
</evidence>
<sequence>MSGYTRWSRHGELLIDHDTIVPECSNDEAGDHLDNDSCDGLDDMLHDLEDNVAEKYHQKFQQLFEDSEKPLYVGCTKFTKLSAVLKFLNLKANDGWSDKSFTSLLEILHEMLPEENELPISLYQAKKHVCSMGLEIETMFDSMLETHGGNKVNKCAFISPSEIQATIYESNGEDVVSYIVDAMRFHKDKQFFVAPYWQGLHWMLLVICPNQGTGYILDSQKNPDEKPVENYIVVKYVEEVVARLKEDTDTTHPNNWTLVEVCCVLLNIFVDSSYCLAIQSFIFFVEEEEAPDFPSSASGLLSISYFRSKQRERINSRS</sequence>
<dbReference type="Pfam" id="PF02902">
    <property type="entry name" value="Peptidase_C48"/>
    <property type="match status" value="1"/>
</dbReference>
<feature type="domain" description="Ubiquitin-like protease family profile" evidence="4">
    <location>
        <begin position="187"/>
        <end position="231"/>
    </location>
</feature>
<gene>
    <name evidence="5" type="ORF">LVIROSA_LOCUS30195</name>
</gene>
<name>A0AAU9P261_9ASTR</name>
<keyword evidence="3" id="KW-0378">Hydrolase</keyword>
<accession>A0AAU9P261</accession>
<evidence type="ECO:0000313" key="5">
    <source>
        <dbReference type="EMBL" id="CAH1444356.1"/>
    </source>
</evidence>
<dbReference type="InterPro" id="IPR003653">
    <property type="entry name" value="Peptidase_C48_C"/>
</dbReference>
<dbReference type="InterPro" id="IPR038765">
    <property type="entry name" value="Papain-like_cys_pep_sf"/>
</dbReference>
<protein>
    <recommendedName>
        <fullName evidence="4">Ubiquitin-like protease family profile domain-containing protein</fullName>
    </recommendedName>
</protein>
<dbReference type="Gene3D" id="3.40.395.10">
    <property type="entry name" value="Adenoviral Proteinase, Chain A"/>
    <property type="match status" value="1"/>
</dbReference>
<dbReference type="PANTHER" id="PTHR33018:SF37">
    <property type="entry name" value="TRANSPOSASE TNP1_EN_SPM-LIKE DOMAIN-CONTAINING PROTEIN"/>
    <property type="match status" value="1"/>
</dbReference>
<dbReference type="EMBL" id="CAKMRJ010005523">
    <property type="protein sequence ID" value="CAH1444356.1"/>
    <property type="molecule type" value="Genomic_DNA"/>
</dbReference>
<dbReference type="GO" id="GO:0008234">
    <property type="term" value="F:cysteine-type peptidase activity"/>
    <property type="evidence" value="ECO:0007669"/>
    <property type="project" value="InterPro"/>
</dbReference>
<keyword evidence="6" id="KW-1185">Reference proteome</keyword>
<keyword evidence="2" id="KW-0645">Protease</keyword>
<dbReference type="SUPFAM" id="SSF54001">
    <property type="entry name" value="Cysteine proteinases"/>
    <property type="match status" value="1"/>
</dbReference>
<dbReference type="AlphaFoldDB" id="A0AAU9P261"/>
<comment type="similarity">
    <text evidence="1">Belongs to the peptidase C48 family.</text>
</comment>
<proteinExistence type="inferred from homology"/>
<comment type="caution">
    <text evidence="5">The sequence shown here is derived from an EMBL/GenBank/DDBJ whole genome shotgun (WGS) entry which is preliminary data.</text>
</comment>
<reference evidence="5 6" key="1">
    <citation type="submission" date="2022-01" db="EMBL/GenBank/DDBJ databases">
        <authorList>
            <person name="Xiong W."/>
            <person name="Schranz E."/>
        </authorList>
    </citation>
    <scope>NUCLEOTIDE SEQUENCE [LARGE SCALE GENOMIC DNA]</scope>
</reference>
<dbReference type="Proteomes" id="UP001157418">
    <property type="component" value="Unassembled WGS sequence"/>
</dbReference>
<organism evidence="5 6">
    <name type="scientific">Lactuca virosa</name>
    <dbReference type="NCBI Taxonomy" id="75947"/>
    <lineage>
        <taxon>Eukaryota</taxon>
        <taxon>Viridiplantae</taxon>
        <taxon>Streptophyta</taxon>
        <taxon>Embryophyta</taxon>
        <taxon>Tracheophyta</taxon>
        <taxon>Spermatophyta</taxon>
        <taxon>Magnoliopsida</taxon>
        <taxon>eudicotyledons</taxon>
        <taxon>Gunneridae</taxon>
        <taxon>Pentapetalae</taxon>
        <taxon>asterids</taxon>
        <taxon>campanulids</taxon>
        <taxon>Asterales</taxon>
        <taxon>Asteraceae</taxon>
        <taxon>Cichorioideae</taxon>
        <taxon>Cichorieae</taxon>
        <taxon>Lactucinae</taxon>
        <taxon>Lactuca</taxon>
    </lineage>
</organism>
<dbReference type="GO" id="GO:0006508">
    <property type="term" value="P:proteolysis"/>
    <property type="evidence" value="ECO:0007669"/>
    <property type="project" value="UniProtKB-KW"/>
</dbReference>
<evidence type="ECO:0000313" key="6">
    <source>
        <dbReference type="Proteomes" id="UP001157418"/>
    </source>
</evidence>
<dbReference type="PANTHER" id="PTHR33018">
    <property type="entry name" value="OS10G0338966 PROTEIN-RELATED"/>
    <property type="match status" value="1"/>
</dbReference>
<evidence type="ECO:0000256" key="2">
    <source>
        <dbReference type="ARBA" id="ARBA00022670"/>
    </source>
</evidence>